<keyword evidence="3" id="KW-1185">Reference proteome</keyword>
<evidence type="ECO:0000256" key="1">
    <source>
        <dbReference type="SAM" id="Phobius"/>
    </source>
</evidence>
<organism evidence="2 3">
    <name type="scientific">Micromonospora halophytica</name>
    <dbReference type="NCBI Taxonomy" id="47864"/>
    <lineage>
        <taxon>Bacteria</taxon>
        <taxon>Bacillati</taxon>
        <taxon>Actinomycetota</taxon>
        <taxon>Actinomycetes</taxon>
        <taxon>Micromonosporales</taxon>
        <taxon>Micromonosporaceae</taxon>
        <taxon>Micromonospora</taxon>
    </lineage>
</organism>
<dbReference type="InterPro" id="IPR036259">
    <property type="entry name" value="MFS_trans_sf"/>
</dbReference>
<dbReference type="OrthoDB" id="7200137at2"/>
<evidence type="ECO:0000313" key="3">
    <source>
        <dbReference type="Proteomes" id="UP000199408"/>
    </source>
</evidence>
<dbReference type="EMBL" id="FMDN01000006">
    <property type="protein sequence ID" value="SCG49750.1"/>
    <property type="molecule type" value="Genomic_DNA"/>
</dbReference>
<feature type="transmembrane region" description="Helical" evidence="1">
    <location>
        <begin position="72"/>
        <end position="95"/>
    </location>
</feature>
<reference evidence="3" key="1">
    <citation type="submission" date="2016-06" db="EMBL/GenBank/DDBJ databases">
        <authorList>
            <person name="Varghese N."/>
        </authorList>
    </citation>
    <scope>NUCLEOTIDE SEQUENCE [LARGE SCALE GENOMIC DNA]</scope>
    <source>
        <strain evidence="3">DSM 43171</strain>
    </source>
</reference>
<evidence type="ECO:0000313" key="2">
    <source>
        <dbReference type="EMBL" id="SCG49750.1"/>
    </source>
</evidence>
<keyword evidence="1" id="KW-0472">Membrane</keyword>
<dbReference type="RefSeq" id="WP_091294621.1">
    <property type="nucleotide sequence ID" value="NZ_FMDN01000006.1"/>
</dbReference>
<dbReference type="STRING" id="47864.GA0070560_10672"/>
<proteinExistence type="predicted"/>
<gene>
    <name evidence="2" type="ORF">GA0070560_10672</name>
</gene>
<keyword evidence="1" id="KW-0812">Transmembrane</keyword>
<dbReference type="AlphaFoldDB" id="A0A1C5HUR6"/>
<feature type="transmembrane region" description="Helical" evidence="1">
    <location>
        <begin position="38"/>
        <end position="60"/>
    </location>
</feature>
<feature type="transmembrane region" description="Helical" evidence="1">
    <location>
        <begin position="101"/>
        <end position="121"/>
    </location>
</feature>
<dbReference type="SUPFAM" id="SSF103473">
    <property type="entry name" value="MFS general substrate transporter"/>
    <property type="match status" value="1"/>
</dbReference>
<keyword evidence="1" id="KW-1133">Transmembrane helix</keyword>
<sequence length="142" mass="13828">MRRPQPGGPSGRSGRTDDADRRALVATAPLLAGTRAGAVISVVVFGPGLGVAGLATPALLAERYGATAYASIAGRLAASVTVVKAVAPVAAATALGNPAGYPLLLAVVATCCAVAAAGLLARAGPGPRHRPRWRAFAPAGGG</sequence>
<dbReference type="Proteomes" id="UP000199408">
    <property type="component" value="Unassembled WGS sequence"/>
</dbReference>
<accession>A0A1C5HUR6</accession>
<protein>
    <submittedName>
        <fullName evidence="2">Uncharacterized protein</fullName>
    </submittedName>
</protein>
<name>A0A1C5HUR6_9ACTN</name>